<dbReference type="InterPro" id="IPR027417">
    <property type="entry name" value="P-loop_NTPase"/>
</dbReference>
<feature type="domain" description="Nephrocystin 3-like N-terminal" evidence="2">
    <location>
        <begin position="58"/>
        <end position="128"/>
    </location>
</feature>
<evidence type="ECO:0000313" key="3">
    <source>
        <dbReference type="EMBL" id="KAJ3570547.1"/>
    </source>
</evidence>
<organism evidence="3 4">
    <name type="scientific">Leucocoprinus birnbaumii</name>
    <dbReference type="NCBI Taxonomy" id="56174"/>
    <lineage>
        <taxon>Eukaryota</taxon>
        <taxon>Fungi</taxon>
        <taxon>Dikarya</taxon>
        <taxon>Basidiomycota</taxon>
        <taxon>Agaricomycotina</taxon>
        <taxon>Agaricomycetes</taxon>
        <taxon>Agaricomycetidae</taxon>
        <taxon>Agaricales</taxon>
        <taxon>Agaricineae</taxon>
        <taxon>Agaricaceae</taxon>
        <taxon>Leucocoprinus</taxon>
    </lineage>
</organism>
<dbReference type="AlphaFoldDB" id="A0AAD5VXL0"/>
<dbReference type="InterPro" id="IPR056884">
    <property type="entry name" value="NPHP3-like_N"/>
</dbReference>
<evidence type="ECO:0000256" key="1">
    <source>
        <dbReference type="ARBA" id="ARBA00022737"/>
    </source>
</evidence>
<gene>
    <name evidence="3" type="ORF">NP233_g4338</name>
</gene>
<proteinExistence type="predicted"/>
<comment type="caution">
    <text evidence="3">The sequence shown here is derived from an EMBL/GenBank/DDBJ whole genome shotgun (WGS) entry which is preliminary data.</text>
</comment>
<reference evidence="3" key="1">
    <citation type="submission" date="2022-07" db="EMBL/GenBank/DDBJ databases">
        <title>Genome Sequence of Leucocoprinus birnbaumii.</title>
        <authorList>
            <person name="Buettner E."/>
        </authorList>
    </citation>
    <scope>NUCLEOTIDE SEQUENCE</scope>
    <source>
        <strain evidence="3">VT141</strain>
    </source>
</reference>
<dbReference type="Gene3D" id="3.40.50.300">
    <property type="entry name" value="P-loop containing nucleotide triphosphate hydrolases"/>
    <property type="match status" value="1"/>
</dbReference>
<accession>A0AAD5VXL0</accession>
<evidence type="ECO:0000259" key="2">
    <source>
        <dbReference type="Pfam" id="PF24883"/>
    </source>
</evidence>
<evidence type="ECO:0000313" key="4">
    <source>
        <dbReference type="Proteomes" id="UP001213000"/>
    </source>
</evidence>
<sequence length="262" mass="30156">MHDFSSSQIQHLVLQTVTTGDTTMEYLLPYICQEAAFNSSACSLLPRCHIETHEKVRDKLNTWFRNPSQGWKAMWLYVPAGTGKSAVAQMFAEDCNEQGHLGASFFFSRLAQHDKYETVIPTLLKKLLVEPFSFLQMKGDSCTQAPLLIVLNGLDECHGLEGQLELIEMIDEVNRLAHLPLLWLICSRPEPHLTYIFSRVIKCDRHQLGINIDTRRDVRRYLWDGFVSMQKKLLGEVDDNWPLPAIFEKVLWAYQWSPSRGD</sequence>
<name>A0AAD5VXL0_9AGAR</name>
<dbReference type="EMBL" id="JANIEX010000232">
    <property type="protein sequence ID" value="KAJ3570547.1"/>
    <property type="molecule type" value="Genomic_DNA"/>
</dbReference>
<dbReference type="Proteomes" id="UP001213000">
    <property type="component" value="Unassembled WGS sequence"/>
</dbReference>
<dbReference type="Pfam" id="PF24883">
    <property type="entry name" value="NPHP3_N"/>
    <property type="match status" value="1"/>
</dbReference>
<protein>
    <recommendedName>
        <fullName evidence="2">Nephrocystin 3-like N-terminal domain-containing protein</fullName>
    </recommendedName>
</protein>
<keyword evidence="4" id="KW-1185">Reference proteome</keyword>
<dbReference type="SUPFAM" id="SSF52540">
    <property type="entry name" value="P-loop containing nucleoside triphosphate hydrolases"/>
    <property type="match status" value="1"/>
</dbReference>
<keyword evidence="1" id="KW-0677">Repeat</keyword>